<accession>A0A2P2NQ25</accession>
<evidence type="ECO:0000256" key="1">
    <source>
        <dbReference type="SAM" id="MobiDB-lite"/>
    </source>
</evidence>
<dbReference type="AlphaFoldDB" id="A0A2P2NQ25"/>
<name>A0A2P2NQ25_RHIMU</name>
<organism evidence="2">
    <name type="scientific">Rhizophora mucronata</name>
    <name type="common">Asiatic mangrove</name>
    <dbReference type="NCBI Taxonomy" id="61149"/>
    <lineage>
        <taxon>Eukaryota</taxon>
        <taxon>Viridiplantae</taxon>
        <taxon>Streptophyta</taxon>
        <taxon>Embryophyta</taxon>
        <taxon>Tracheophyta</taxon>
        <taxon>Spermatophyta</taxon>
        <taxon>Magnoliopsida</taxon>
        <taxon>eudicotyledons</taxon>
        <taxon>Gunneridae</taxon>
        <taxon>Pentapetalae</taxon>
        <taxon>rosids</taxon>
        <taxon>fabids</taxon>
        <taxon>Malpighiales</taxon>
        <taxon>Rhizophoraceae</taxon>
        <taxon>Rhizophora</taxon>
    </lineage>
</organism>
<protein>
    <submittedName>
        <fullName evidence="2">Uncharacterized protein</fullName>
    </submittedName>
</protein>
<evidence type="ECO:0000313" key="2">
    <source>
        <dbReference type="EMBL" id="MBX44521.1"/>
    </source>
</evidence>
<feature type="compositionally biased region" description="Polar residues" evidence="1">
    <location>
        <begin position="16"/>
        <end position="28"/>
    </location>
</feature>
<feature type="region of interest" description="Disordered" evidence="1">
    <location>
        <begin position="16"/>
        <end position="35"/>
    </location>
</feature>
<sequence>MIVMADKQILTTMQPTMYDNSLQTSSDQGLAEERE</sequence>
<reference evidence="2" key="1">
    <citation type="submission" date="2018-02" db="EMBL/GenBank/DDBJ databases">
        <title>Rhizophora mucronata_Transcriptome.</title>
        <authorList>
            <person name="Meera S.P."/>
            <person name="Sreeshan A."/>
            <person name="Augustine A."/>
        </authorList>
    </citation>
    <scope>NUCLEOTIDE SEQUENCE</scope>
    <source>
        <tissue evidence="2">Leaf</tissue>
    </source>
</reference>
<proteinExistence type="predicted"/>
<dbReference type="EMBL" id="GGEC01064037">
    <property type="protein sequence ID" value="MBX44521.1"/>
    <property type="molecule type" value="Transcribed_RNA"/>
</dbReference>